<gene>
    <name evidence="2" type="ORF">AMECASPLE_017379</name>
</gene>
<name>A0ABV0Z0E1_9TELE</name>
<feature type="compositionally biased region" description="Basic residues" evidence="1">
    <location>
        <begin position="111"/>
        <end position="123"/>
    </location>
</feature>
<keyword evidence="3" id="KW-1185">Reference proteome</keyword>
<organism evidence="2 3">
    <name type="scientific">Ameca splendens</name>
    <dbReference type="NCBI Taxonomy" id="208324"/>
    <lineage>
        <taxon>Eukaryota</taxon>
        <taxon>Metazoa</taxon>
        <taxon>Chordata</taxon>
        <taxon>Craniata</taxon>
        <taxon>Vertebrata</taxon>
        <taxon>Euteleostomi</taxon>
        <taxon>Actinopterygii</taxon>
        <taxon>Neopterygii</taxon>
        <taxon>Teleostei</taxon>
        <taxon>Neoteleostei</taxon>
        <taxon>Acanthomorphata</taxon>
        <taxon>Ovalentaria</taxon>
        <taxon>Atherinomorphae</taxon>
        <taxon>Cyprinodontiformes</taxon>
        <taxon>Goodeidae</taxon>
        <taxon>Ameca</taxon>
    </lineage>
</organism>
<proteinExistence type="predicted"/>
<evidence type="ECO:0000313" key="3">
    <source>
        <dbReference type="Proteomes" id="UP001469553"/>
    </source>
</evidence>
<dbReference type="Proteomes" id="UP001469553">
    <property type="component" value="Unassembled WGS sequence"/>
</dbReference>
<feature type="region of interest" description="Disordered" evidence="1">
    <location>
        <begin position="86"/>
        <end position="161"/>
    </location>
</feature>
<feature type="compositionally biased region" description="Polar residues" evidence="1">
    <location>
        <begin position="124"/>
        <end position="139"/>
    </location>
</feature>
<protein>
    <submittedName>
        <fullName evidence="2">Uncharacterized protein</fullName>
    </submittedName>
</protein>
<feature type="compositionally biased region" description="Polar residues" evidence="1">
    <location>
        <begin position="1"/>
        <end position="11"/>
    </location>
</feature>
<dbReference type="EMBL" id="JAHRIP010048325">
    <property type="protein sequence ID" value="MEQ2299652.1"/>
    <property type="molecule type" value="Genomic_DNA"/>
</dbReference>
<sequence>MPQQHHISFPTSVGAKVKTIKHTPPTRNHPADKQTPPQYKAEKPDATTEPCDARPAVPTLGGQSRCAQDHCPNTTTCHIAEDRMQQRAPKVKGHKAHTVQMCLHQPSKNKAPLRKCTPAKRRPTASTSMNMPDTHTPARSSPARKPTPKPTKGSLQNQPRS</sequence>
<comment type="caution">
    <text evidence="2">The sequence shown here is derived from an EMBL/GenBank/DDBJ whole genome shotgun (WGS) entry which is preliminary data.</text>
</comment>
<accession>A0ABV0Z0E1</accession>
<evidence type="ECO:0000256" key="1">
    <source>
        <dbReference type="SAM" id="MobiDB-lite"/>
    </source>
</evidence>
<evidence type="ECO:0000313" key="2">
    <source>
        <dbReference type="EMBL" id="MEQ2299652.1"/>
    </source>
</evidence>
<feature type="region of interest" description="Disordered" evidence="1">
    <location>
        <begin position="1"/>
        <end position="70"/>
    </location>
</feature>
<feature type="compositionally biased region" description="Polar residues" evidence="1">
    <location>
        <begin position="61"/>
        <end position="70"/>
    </location>
</feature>
<reference evidence="2 3" key="1">
    <citation type="submission" date="2021-06" db="EMBL/GenBank/DDBJ databases">
        <authorList>
            <person name="Palmer J.M."/>
        </authorList>
    </citation>
    <scope>NUCLEOTIDE SEQUENCE [LARGE SCALE GENOMIC DNA]</scope>
    <source>
        <strain evidence="2 3">AS_MEX2019</strain>
        <tissue evidence="2">Muscle</tissue>
    </source>
</reference>